<protein>
    <submittedName>
        <fullName evidence="2">Uncharacterized protein</fullName>
    </submittedName>
</protein>
<organism evidence="2 3">
    <name type="scientific">Tanacetum coccineum</name>
    <dbReference type="NCBI Taxonomy" id="301880"/>
    <lineage>
        <taxon>Eukaryota</taxon>
        <taxon>Viridiplantae</taxon>
        <taxon>Streptophyta</taxon>
        <taxon>Embryophyta</taxon>
        <taxon>Tracheophyta</taxon>
        <taxon>Spermatophyta</taxon>
        <taxon>Magnoliopsida</taxon>
        <taxon>eudicotyledons</taxon>
        <taxon>Gunneridae</taxon>
        <taxon>Pentapetalae</taxon>
        <taxon>asterids</taxon>
        <taxon>campanulids</taxon>
        <taxon>Asterales</taxon>
        <taxon>Asteraceae</taxon>
        <taxon>Asteroideae</taxon>
        <taxon>Anthemideae</taxon>
        <taxon>Anthemidinae</taxon>
        <taxon>Tanacetum</taxon>
    </lineage>
</organism>
<gene>
    <name evidence="2" type="ORF">Tco_0859918</name>
</gene>
<feature type="compositionally biased region" description="Polar residues" evidence="1">
    <location>
        <begin position="29"/>
        <end position="38"/>
    </location>
</feature>
<feature type="region of interest" description="Disordered" evidence="1">
    <location>
        <begin position="1"/>
        <end position="62"/>
    </location>
</feature>
<feature type="compositionally biased region" description="Basic residues" evidence="1">
    <location>
        <begin position="15"/>
        <end position="24"/>
    </location>
</feature>
<feature type="compositionally biased region" description="Acidic residues" evidence="1">
    <location>
        <begin position="119"/>
        <end position="136"/>
    </location>
</feature>
<feature type="region of interest" description="Disordered" evidence="1">
    <location>
        <begin position="112"/>
        <end position="139"/>
    </location>
</feature>
<evidence type="ECO:0000256" key="1">
    <source>
        <dbReference type="SAM" id="MobiDB-lite"/>
    </source>
</evidence>
<accession>A0ABQ5BDD9</accession>
<reference evidence="2" key="1">
    <citation type="journal article" date="2022" name="Int. J. Mol. Sci.">
        <title>Draft Genome of Tanacetum Coccineum: Genomic Comparison of Closely Related Tanacetum-Family Plants.</title>
        <authorList>
            <person name="Yamashiro T."/>
            <person name="Shiraishi A."/>
            <person name="Nakayama K."/>
            <person name="Satake H."/>
        </authorList>
    </citation>
    <scope>NUCLEOTIDE SEQUENCE</scope>
</reference>
<evidence type="ECO:0000313" key="3">
    <source>
        <dbReference type="Proteomes" id="UP001151760"/>
    </source>
</evidence>
<evidence type="ECO:0000313" key="2">
    <source>
        <dbReference type="EMBL" id="GJT12876.1"/>
    </source>
</evidence>
<keyword evidence="3" id="KW-1185">Reference proteome</keyword>
<dbReference type="Proteomes" id="UP001151760">
    <property type="component" value="Unassembled WGS sequence"/>
</dbReference>
<feature type="compositionally biased region" description="Basic and acidic residues" evidence="1">
    <location>
        <begin position="41"/>
        <end position="57"/>
    </location>
</feature>
<name>A0ABQ5BDD9_9ASTR</name>
<proteinExistence type="predicted"/>
<sequence>MARVCDHFTSEKHLAHSQKNKANRAKLPQCSTQGSKSYAASRHEEEHDAKAESDSRWKLPNSASSSFVCSYPAPPQSASQAALRKFVDSHNEQMKDWHSQLADKNIELRLPAPLNPNDFMEDASDEGDAPEDDVEPRDEVEKLRHKLDEVQKALDKNPTSSLLREEEAAYIVAYTKSLLDEESFLGVEGDTNNLNYEGLFFKRLNSNHAEQMICDVTDSEIHTTMFSIGNDKAPRPDGFTSVFFKKSWDVVGDANVELLRISS</sequence>
<comment type="caution">
    <text evidence="2">The sequence shown here is derived from an EMBL/GenBank/DDBJ whole genome shotgun (WGS) entry which is preliminary data.</text>
</comment>
<reference evidence="2" key="2">
    <citation type="submission" date="2022-01" db="EMBL/GenBank/DDBJ databases">
        <authorList>
            <person name="Yamashiro T."/>
            <person name="Shiraishi A."/>
            <person name="Satake H."/>
            <person name="Nakayama K."/>
        </authorList>
    </citation>
    <scope>NUCLEOTIDE SEQUENCE</scope>
</reference>
<feature type="compositionally biased region" description="Basic and acidic residues" evidence="1">
    <location>
        <begin position="1"/>
        <end position="14"/>
    </location>
</feature>
<dbReference type="EMBL" id="BQNB010013184">
    <property type="protein sequence ID" value="GJT12876.1"/>
    <property type="molecule type" value="Genomic_DNA"/>
</dbReference>